<accession>I0IG89</accession>
<dbReference type="RefSeq" id="WP_014437495.1">
    <property type="nucleotide sequence ID" value="NC_017080.1"/>
</dbReference>
<protein>
    <submittedName>
        <fullName evidence="1">Uncharacterized protein</fullName>
    </submittedName>
</protein>
<gene>
    <name evidence="1" type="ordered locus">PSMK_21180</name>
</gene>
<proteinExistence type="predicted"/>
<reference evidence="1 2" key="1">
    <citation type="submission" date="2012-02" db="EMBL/GenBank/DDBJ databases">
        <title>Complete genome sequence of Phycisphaera mikurensis NBRC 102666.</title>
        <authorList>
            <person name="Ankai A."/>
            <person name="Hosoyama A."/>
            <person name="Terui Y."/>
            <person name="Sekine M."/>
            <person name="Fukai R."/>
            <person name="Kato Y."/>
            <person name="Nakamura S."/>
            <person name="Yamada-Narita S."/>
            <person name="Kawakoshi A."/>
            <person name="Fukunaga Y."/>
            <person name="Yamazaki S."/>
            <person name="Fujita N."/>
        </authorList>
    </citation>
    <scope>NUCLEOTIDE SEQUENCE [LARGE SCALE GENOMIC DNA]</scope>
    <source>
        <strain evidence="2">NBRC 102666 / KCTC 22515 / FYK2301M01</strain>
    </source>
</reference>
<keyword evidence="2" id="KW-1185">Reference proteome</keyword>
<dbReference type="EMBL" id="AP012338">
    <property type="protein sequence ID" value="BAM04277.1"/>
    <property type="molecule type" value="Genomic_DNA"/>
</dbReference>
<dbReference type="eggNOG" id="COG1669">
    <property type="taxonomic scope" value="Bacteria"/>
</dbReference>
<name>I0IG89_PHYMF</name>
<dbReference type="HOGENOM" id="CLU_2466343_0_0_0"/>
<evidence type="ECO:0000313" key="1">
    <source>
        <dbReference type="EMBL" id="BAM04277.1"/>
    </source>
</evidence>
<dbReference type="STRING" id="1142394.PSMK_21180"/>
<dbReference type="Proteomes" id="UP000007881">
    <property type="component" value="Chromosome"/>
</dbReference>
<dbReference type="AlphaFoldDB" id="I0IG89"/>
<organism evidence="1 2">
    <name type="scientific">Phycisphaera mikurensis (strain NBRC 102666 / KCTC 22515 / FYK2301M01)</name>
    <dbReference type="NCBI Taxonomy" id="1142394"/>
    <lineage>
        <taxon>Bacteria</taxon>
        <taxon>Pseudomonadati</taxon>
        <taxon>Planctomycetota</taxon>
        <taxon>Phycisphaerae</taxon>
        <taxon>Phycisphaerales</taxon>
        <taxon>Phycisphaeraceae</taxon>
        <taxon>Phycisphaera</taxon>
    </lineage>
</organism>
<evidence type="ECO:0000313" key="2">
    <source>
        <dbReference type="Proteomes" id="UP000007881"/>
    </source>
</evidence>
<sequence length="88" mass="9703">MAEPQNEPDRVIGVVPAWMQRWGVAEAWSFDAVGVGGDRDEHGVVVRFADGQPRGYYALCEAEADLADRLGIRVMMLTRGAVDDLVDR</sequence>
<dbReference type="KEGG" id="phm:PSMK_21180"/>